<protein>
    <submittedName>
        <fullName evidence="1">Uncharacterized protein</fullName>
    </submittedName>
</protein>
<evidence type="ECO:0000313" key="2">
    <source>
        <dbReference type="Proteomes" id="UP000006729"/>
    </source>
</evidence>
<dbReference type="AlphaFoldDB" id="A0A2K2BKG3"/>
<keyword evidence="2" id="KW-1185">Reference proteome</keyword>
<organism evidence="1 2">
    <name type="scientific">Populus trichocarpa</name>
    <name type="common">Western balsam poplar</name>
    <name type="synonym">Populus balsamifera subsp. trichocarpa</name>
    <dbReference type="NCBI Taxonomy" id="3694"/>
    <lineage>
        <taxon>Eukaryota</taxon>
        <taxon>Viridiplantae</taxon>
        <taxon>Streptophyta</taxon>
        <taxon>Embryophyta</taxon>
        <taxon>Tracheophyta</taxon>
        <taxon>Spermatophyta</taxon>
        <taxon>Magnoliopsida</taxon>
        <taxon>eudicotyledons</taxon>
        <taxon>Gunneridae</taxon>
        <taxon>Pentapetalae</taxon>
        <taxon>rosids</taxon>
        <taxon>fabids</taxon>
        <taxon>Malpighiales</taxon>
        <taxon>Salicaceae</taxon>
        <taxon>Saliceae</taxon>
        <taxon>Populus</taxon>
    </lineage>
</organism>
<evidence type="ECO:0000313" key="1">
    <source>
        <dbReference type="EMBL" id="PNT50263.1"/>
    </source>
</evidence>
<dbReference type="EMBL" id="CM009291">
    <property type="protein sequence ID" value="PNT50263.1"/>
    <property type="molecule type" value="Genomic_DNA"/>
</dbReference>
<gene>
    <name evidence="1" type="ORF">POPTR_002G177800</name>
</gene>
<dbReference type="Proteomes" id="UP000006729">
    <property type="component" value="Chromosome 2"/>
</dbReference>
<dbReference type="InParanoid" id="A0A2K2BKG3"/>
<sequence length="88" mass="10227">MISRETTSLAAPKRLRVEFRLDRLNQRYVQLVVVAVVDKGLAMEARMATWDLLYEAAGEVERTIGFEPVWKGKKPNRTEINRSRTFVF</sequence>
<name>A0A2K2BKG3_POPTR</name>
<accession>A0A2K2BKG3</accession>
<proteinExistence type="predicted"/>
<reference evidence="1 2" key="1">
    <citation type="journal article" date="2006" name="Science">
        <title>The genome of black cottonwood, Populus trichocarpa (Torr. &amp; Gray).</title>
        <authorList>
            <person name="Tuskan G.A."/>
            <person name="Difazio S."/>
            <person name="Jansson S."/>
            <person name="Bohlmann J."/>
            <person name="Grigoriev I."/>
            <person name="Hellsten U."/>
            <person name="Putnam N."/>
            <person name="Ralph S."/>
            <person name="Rombauts S."/>
            <person name="Salamov A."/>
            <person name="Schein J."/>
            <person name="Sterck L."/>
            <person name="Aerts A."/>
            <person name="Bhalerao R.R."/>
            <person name="Bhalerao R.P."/>
            <person name="Blaudez D."/>
            <person name="Boerjan W."/>
            <person name="Brun A."/>
            <person name="Brunner A."/>
            <person name="Busov V."/>
            <person name="Campbell M."/>
            <person name="Carlson J."/>
            <person name="Chalot M."/>
            <person name="Chapman J."/>
            <person name="Chen G.L."/>
            <person name="Cooper D."/>
            <person name="Coutinho P.M."/>
            <person name="Couturier J."/>
            <person name="Covert S."/>
            <person name="Cronk Q."/>
            <person name="Cunningham R."/>
            <person name="Davis J."/>
            <person name="Degroeve S."/>
            <person name="Dejardin A."/>
            <person name="Depamphilis C."/>
            <person name="Detter J."/>
            <person name="Dirks B."/>
            <person name="Dubchak I."/>
            <person name="Duplessis S."/>
            <person name="Ehlting J."/>
            <person name="Ellis B."/>
            <person name="Gendler K."/>
            <person name="Goodstein D."/>
            <person name="Gribskov M."/>
            <person name="Grimwood J."/>
            <person name="Groover A."/>
            <person name="Gunter L."/>
            <person name="Hamberger B."/>
            <person name="Heinze B."/>
            <person name="Helariutta Y."/>
            <person name="Henrissat B."/>
            <person name="Holligan D."/>
            <person name="Holt R."/>
            <person name="Huang W."/>
            <person name="Islam-Faridi N."/>
            <person name="Jones S."/>
            <person name="Jones-Rhoades M."/>
            <person name="Jorgensen R."/>
            <person name="Joshi C."/>
            <person name="Kangasjarvi J."/>
            <person name="Karlsson J."/>
            <person name="Kelleher C."/>
            <person name="Kirkpatrick R."/>
            <person name="Kirst M."/>
            <person name="Kohler A."/>
            <person name="Kalluri U."/>
            <person name="Larimer F."/>
            <person name="Leebens-Mack J."/>
            <person name="Leple J.C."/>
            <person name="Locascio P."/>
            <person name="Lou Y."/>
            <person name="Lucas S."/>
            <person name="Martin F."/>
            <person name="Montanini B."/>
            <person name="Napoli C."/>
            <person name="Nelson D.R."/>
            <person name="Nelson C."/>
            <person name="Nieminen K."/>
            <person name="Nilsson O."/>
            <person name="Pereda V."/>
            <person name="Peter G."/>
            <person name="Philippe R."/>
            <person name="Pilate G."/>
            <person name="Poliakov A."/>
            <person name="Razumovskaya J."/>
            <person name="Richardson P."/>
            <person name="Rinaldi C."/>
            <person name="Ritland K."/>
            <person name="Rouze P."/>
            <person name="Ryaboy D."/>
            <person name="Schmutz J."/>
            <person name="Schrader J."/>
            <person name="Segerman B."/>
            <person name="Shin H."/>
            <person name="Siddiqui A."/>
            <person name="Sterky F."/>
            <person name="Terry A."/>
            <person name="Tsai C.J."/>
            <person name="Uberbacher E."/>
            <person name="Unneberg P."/>
            <person name="Vahala J."/>
            <person name="Wall K."/>
            <person name="Wessler S."/>
            <person name="Yang G."/>
            <person name="Yin T."/>
            <person name="Douglas C."/>
            <person name="Marra M."/>
            <person name="Sandberg G."/>
            <person name="Van de Peer Y."/>
            <person name="Rokhsar D."/>
        </authorList>
    </citation>
    <scope>NUCLEOTIDE SEQUENCE [LARGE SCALE GENOMIC DNA]</scope>
    <source>
        <strain evidence="2">cv. Nisqually</strain>
    </source>
</reference>